<comment type="similarity">
    <text evidence="1">Belongs to the LysR transcriptional regulatory family.</text>
</comment>
<dbReference type="CDD" id="cd05466">
    <property type="entry name" value="PBP2_LTTR_substrate"/>
    <property type="match status" value="1"/>
</dbReference>
<keyword evidence="2" id="KW-0805">Transcription regulation</keyword>
<dbReference type="Pfam" id="PF03466">
    <property type="entry name" value="LysR_substrate"/>
    <property type="match status" value="1"/>
</dbReference>
<sequence>MDLRSLKYFVAVYESGSFSAASKRLYIAQPSISSAIKQLEDSLSKPLFLRYPRGIKPTEAGQQLYPLAQQLLGQASAIRDVFRDKHAKEPFRLGLIKGLGVARMSALLKQFTSKVNTLELSLVPPEDVCDARIISDDMLHPKETFIPIWQDRFKLVLPVGHPLRLKESLTITDLHDLAFIQRSPCEGWNLLREALHLHNVHVDVRAKIQTIEYAIGLVRAGLGCAFIPIHDSVNEDSDILHDLVCLDIDHLSLCRNIGLAFQKKTDTINVLSHLAAQQH</sequence>
<comment type="caution">
    <text evidence="6">The sequence shown here is derived from an EMBL/GenBank/DDBJ whole genome shotgun (WGS) entry which is preliminary data.</text>
</comment>
<keyword evidence="3" id="KW-0238">DNA-binding</keyword>
<gene>
    <name evidence="6" type="ORF">OE749_17990</name>
</gene>
<keyword evidence="7" id="KW-1185">Reference proteome</keyword>
<dbReference type="InterPro" id="IPR036388">
    <property type="entry name" value="WH-like_DNA-bd_sf"/>
</dbReference>
<name>A0ABT3AD48_9ALTE</name>
<keyword evidence="4" id="KW-0804">Transcription</keyword>
<feature type="domain" description="HTH lysR-type" evidence="5">
    <location>
        <begin position="1"/>
        <end position="58"/>
    </location>
</feature>
<reference evidence="6 7" key="1">
    <citation type="submission" date="2022-10" db="EMBL/GenBank/DDBJ databases">
        <title>Aestuariibacter sp. AA17 isolated from Montipora capitata coral fragment.</title>
        <authorList>
            <person name="Emsley S.A."/>
            <person name="Pfannmuller K.M."/>
            <person name="Loughran R.M."/>
            <person name="Shlafstein M."/>
            <person name="Papke E."/>
            <person name="Saw J.H."/>
            <person name="Ushijima B."/>
            <person name="Videau P."/>
        </authorList>
    </citation>
    <scope>NUCLEOTIDE SEQUENCE [LARGE SCALE GENOMIC DNA]</scope>
    <source>
        <strain evidence="6 7">AA17</strain>
    </source>
</reference>
<evidence type="ECO:0000256" key="2">
    <source>
        <dbReference type="ARBA" id="ARBA00023015"/>
    </source>
</evidence>
<evidence type="ECO:0000313" key="7">
    <source>
        <dbReference type="Proteomes" id="UP001652504"/>
    </source>
</evidence>
<accession>A0ABT3AD48</accession>
<organism evidence="6 7">
    <name type="scientific">Fluctibacter corallii</name>
    <dbReference type="NCBI Taxonomy" id="2984329"/>
    <lineage>
        <taxon>Bacteria</taxon>
        <taxon>Pseudomonadati</taxon>
        <taxon>Pseudomonadota</taxon>
        <taxon>Gammaproteobacteria</taxon>
        <taxon>Alteromonadales</taxon>
        <taxon>Alteromonadaceae</taxon>
        <taxon>Fluctibacter</taxon>
    </lineage>
</organism>
<evidence type="ECO:0000256" key="1">
    <source>
        <dbReference type="ARBA" id="ARBA00009437"/>
    </source>
</evidence>
<proteinExistence type="inferred from homology"/>
<dbReference type="SUPFAM" id="SSF53850">
    <property type="entry name" value="Periplasmic binding protein-like II"/>
    <property type="match status" value="1"/>
</dbReference>
<dbReference type="Gene3D" id="1.10.10.10">
    <property type="entry name" value="Winged helix-like DNA-binding domain superfamily/Winged helix DNA-binding domain"/>
    <property type="match status" value="1"/>
</dbReference>
<dbReference type="InterPro" id="IPR005119">
    <property type="entry name" value="LysR_subst-bd"/>
</dbReference>
<evidence type="ECO:0000313" key="6">
    <source>
        <dbReference type="EMBL" id="MCV2886589.1"/>
    </source>
</evidence>
<dbReference type="SUPFAM" id="SSF46785">
    <property type="entry name" value="Winged helix' DNA-binding domain"/>
    <property type="match status" value="1"/>
</dbReference>
<dbReference type="EMBL" id="JAOWKX010000013">
    <property type="protein sequence ID" value="MCV2886589.1"/>
    <property type="molecule type" value="Genomic_DNA"/>
</dbReference>
<dbReference type="RefSeq" id="WP_263713881.1">
    <property type="nucleotide sequence ID" value="NZ_JAOWKX010000013.1"/>
</dbReference>
<dbReference type="Gene3D" id="3.40.190.290">
    <property type="match status" value="1"/>
</dbReference>
<dbReference type="PRINTS" id="PR00039">
    <property type="entry name" value="HTHLYSR"/>
</dbReference>
<dbReference type="Pfam" id="PF00126">
    <property type="entry name" value="HTH_1"/>
    <property type="match status" value="1"/>
</dbReference>
<dbReference type="PANTHER" id="PTHR30126">
    <property type="entry name" value="HTH-TYPE TRANSCRIPTIONAL REGULATOR"/>
    <property type="match status" value="1"/>
</dbReference>
<evidence type="ECO:0000259" key="5">
    <source>
        <dbReference type="PROSITE" id="PS50931"/>
    </source>
</evidence>
<dbReference type="Proteomes" id="UP001652504">
    <property type="component" value="Unassembled WGS sequence"/>
</dbReference>
<protein>
    <submittedName>
        <fullName evidence="6">LysR family transcriptional regulator</fullName>
    </submittedName>
</protein>
<dbReference type="PROSITE" id="PS50931">
    <property type="entry name" value="HTH_LYSR"/>
    <property type="match status" value="1"/>
</dbReference>
<evidence type="ECO:0000256" key="4">
    <source>
        <dbReference type="ARBA" id="ARBA00023163"/>
    </source>
</evidence>
<dbReference type="InterPro" id="IPR036390">
    <property type="entry name" value="WH_DNA-bd_sf"/>
</dbReference>
<evidence type="ECO:0000256" key="3">
    <source>
        <dbReference type="ARBA" id="ARBA00023125"/>
    </source>
</evidence>
<dbReference type="InterPro" id="IPR000847">
    <property type="entry name" value="LysR_HTH_N"/>
</dbReference>